<proteinExistence type="predicted"/>
<feature type="transmembrane region" description="Helical" evidence="1">
    <location>
        <begin position="66"/>
        <end position="87"/>
    </location>
</feature>
<dbReference type="EMBL" id="HE804045">
    <property type="protein sequence ID" value="CCH27668.1"/>
    <property type="molecule type" value="Genomic_DNA"/>
</dbReference>
<keyword evidence="1" id="KW-0812">Transmembrane</keyword>
<dbReference type="PATRIC" id="fig|1179773.3.peg.343"/>
<keyword evidence="3" id="KW-1185">Reference proteome</keyword>
<keyword evidence="1" id="KW-0472">Membrane</keyword>
<evidence type="ECO:0000313" key="3">
    <source>
        <dbReference type="Proteomes" id="UP000006281"/>
    </source>
</evidence>
<organism evidence="2 3">
    <name type="scientific">Saccharothrix espanaensis (strain ATCC 51144 / DSM 44229 / JCM 9112 / NBRC 15066 / NRRL 15764)</name>
    <dbReference type="NCBI Taxonomy" id="1179773"/>
    <lineage>
        <taxon>Bacteria</taxon>
        <taxon>Bacillati</taxon>
        <taxon>Actinomycetota</taxon>
        <taxon>Actinomycetes</taxon>
        <taxon>Pseudonocardiales</taxon>
        <taxon>Pseudonocardiaceae</taxon>
        <taxon>Saccharothrix</taxon>
    </lineage>
</organism>
<gene>
    <name evidence="2" type="ordered locus">BN6_03370</name>
</gene>
<dbReference type="eggNOG" id="ENOG5032MGS">
    <property type="taxonomic scope" value="Bacteria"/>
</dbReference>
<name>K0JTV3_SACES</name>
<dbReference type="KEGG" id="sesp:BN6_03370"/>
<accession>K0JTV3</accession>
<sequence length="117" mass="12732">MVTNRSAAPFVVDRCGFGVPGALAGVRSIDRDVRRSGPWTGGCSIRVAFRPFASGFVHPGVATLEVMAMVAMVVLTVLALPLVLVAARVGRRRWVRRRGVARVRAELAVFHHRLTRS</sequence>
<keyword evidence="1" id="KW-1133">Transmembrane helix</keyword>
<reference evidence="2 3" key="1">
    <citation type="journal article" date="2012" name="BMC Genomics">
        <title>Complete genome sequence of Saccharothrix espanaensis DSM 44229T and comparison to the other completely sequenced Pseudonocardiaceae.</title>
        <authorList>
            <person name="Strobel T."/>
            <person name="Al-Dilaimi A."/>
            <person name="Blom J."/>
            <person name="Gessner A."/>
            <person name="Kalinowski J."/>
            <person name="Luzhetska M."/>
            <person name="Puhler A."/>
            <person name="Szczepanowski R."/>
            <person name="Bechthold A."/>
            <person name="Ruckert C."/>
        </authorList>
    </citation>
    <scope>NUCLEOTIDE SEQUENCE [LARGE SCALE GENOMIC DNA]</scope>
    <source>
        <strain evidence="3">ATCC 51144 / DSM 44229 / JCM 9112 / NBRC 15066 / NRRL 15764</strain>
    </source>
</reference>
<evidence type="ECO:0000313" key="2">
    <source>
        <dbReference type="EMBL" id="CCH27668.1"/>
    </source>
</evidence>
<dbReference type="HOGENOM" id="CLU_2083163_0_0_11"/>
<evidence type="ECO:0000256" key="1">
    <source>
        <dbReference type="SAM" id="Phobius"/>
    </source>
</evidence>
<dbReference type="AlphaFoldDB" id="K0JTV3"/>
<dbReference type="Proteomes" id="UP000006281">
    <property type="component" value="Chromosome"/>
</dbReference>
<protein>
    <submittedName>
        <fullName evidence="2">Putative membrane protein</fullName>
    </submittedName>
</protein>